<dbReference type="RefSeq" id="XP_018390164.1">
    <property type="nucleotide sequence ID" value="XM_018523369.1"/>
</dbReference>
<evidence type="ECO:0000256" key="1">
    <source>
        <dbReference type="SAM" id="MobiDB-lite"/>
    </source>
</evidence>
<dbReference type="PANTHER" id="PTHR43591:SF50">
    <property type="entry name" value="METHYLTRANSFERASE DOMAIN-CONTAINING PROTEIN-RELATED"/>
    <property type="match status" value="1"/>
</dbReference>
<evidence type="ECO:0000313" key="3">
    <source>
        <dbReference type="EMBL" id="OAG24743.1"/>
    </source>
</evidence>
<dbReference type="CDD" id="cd02440">
    <property type="entry name" value="AdoMet_MTases"/>
    <property type="match status" value="1"/>
</dbReference>
<dbReference type="AlphaFoldDB" id="A0A177DYF8"/>
<gene>
    <name evidence="3" type="ORF">CC77DRAFT_1005690</name>
</gene>
<dbReference type="VEuPathDB" id="FungiDB:CC77DRAFT_1005690"/>
<keyword evidence="4" id="KW-1185">Reference proteome</keyword>
<evidence type="ECO:0000259" key="2">
    <source>
        <dbReference type="Pfam" id="PF13649"/>
    </source>
</evidence>
<dbReference type="Proteomes" id="UP000077248">
    <property type="component" value="Unassembled WGS sequence"/>
</dbReference>
<dbReference type="GeneID" id="29108963"/>
<dbReference type="KEGG" id="aalt:CC77DRAFT_1005690"/>
<reference evidence="3 4" key="1">
    <citation type="submission" date="2016-05" db="EMBL/GenBank/DDBJ databases">
        <title>Comparative analysis of secretome profiles of manganese(II)-oxidizing ascomycete fungi.</title>
        <authorList>
            <consortium name="DOE Joint Genome Institute"/>
            <person name="Zeiner C.A."/>
            <person name="Purvine S.O."/>
            <person name="Zink E.M."/>
            <person name="Wu S."/>
            <person name="Pasa-Tolic L."/>
            <person name="Chaput D.L."/>
            <person name="Haridas S."/>
            <person name="Grigoriev I.V."/>
            <person name="Santelli C.M."/>
            <person name="Hansel C.M."/>
        </authorList>
    </citation>
    <scope>NUCLEOTIDE SEQUENCE [LARGE SCALE GENOMIC DNA]</scope>
    <source>
        <strain evidence="3 4">SRC1lrK2f</strain>
    </source>
</reference>
<dbReference type="InterPro" id="IPR041698">
    <property type="entry name" value="Methyltransf_25"/>
</dbReference>
<dbReference type="InterPro" id="IPR029063">
    <property type="entry name" value="SAM-dependent_MTases_sf"/>
</dbReference>
<dbReference type="SUPFAM" id="SSF53335">
    <property type="entry name" value="S-adenosyl-L-methionine-dependent methyltransferases"/>
    <property type="match status" value="1"/>
</dbReference>
<dbReference type="Gene3D" id="3.40.50.150">
    <property type="entry name" value="Vaccinia Virus protein VP39"/>
    <property type="match status" value="1"/>
</dbReference>
<dbReference type="STRING" id="5599.A0A177DYF8"/>
<protein>
    <recommendedName>
        <fullName evidence="2">Methyltransferase domain-containing protein</fullName>
    </recommendedName>
</protein>
<dbReference type="OMA" id="WETDHII"/>
<dbReference type="PANTHER" id="PTHR43591">
    <property type="entry name" value="METHYLTRANSFERASE"/>
    <property type="match status" value="1"/>
</dbReference>
<dbReference type="EMBL" id="KV441471">
    <property type="protein sequence ID" value="OAG24743.1"/>
    <property type="molecule type" value="Genomic_DNA"/>
</dbReference>
<sequence>MIVGDTENPSPVVLVSVVHCIHRELVTARLGLSPRWNITCRTGSADAALLQTSATSPKAAPSRRRSHSLAMFIAMENLGIHTAAAAVSSTVPAIASAPPFRSLIADSPTRAYQTTKDRPNIALPLKQWGKGWSRLDNLEHASRSSPWVIGSWQEHTYRYYGSNAASSPPIRPKTVEAKQWDLTTTDALGRTISASSASASSGPRLHPNNNMDITRGSMSSSSTQSIRDDPGVPSTEPFILRHGRRYIRSAQGYPLPCDLPELHRQNLQTLLATAVFGKALGSTPSYPPRKVLEIACGSGYWSAVCHEYLSNLGHEDVSFTGLDIVNLAGDLQRQGIDWKFVQHDLRKLPMPFDDEEFDIVVMKDLSMVIPLGVPSQRILDECTRVLKSKGTLEIWETDHIIRSIQPHPPPPPGKDPEEYAVAESTGTFLISHTTPFTDVQNKYLQDSNSWIQEALDRRKLSPTPCSRIAQIILQETDTLCDMNSRRVAIPLGEPRWEREAAGETMKRRGSEAGKLKKGSVMLESSILTKEQAALRHTALLVVIQLIESLEPLLKEVSGKNQEEWQRYWNSMINDLLEQKGASSDHNG</sequence>
<organism evidence="3 4">
    <name type="scientific">Alternaria alternata</name>
    <name type="common">Alternaria rot fungus</name>
    <name type="synonym">Torula alternata</name>
    <dbReference type="NCBI Taxonomy" id="5599"/>
    <lineage>
        <taxon>Eukaryota</taxon>
        <taxon>Fungi</taxon>
        <taxon>Dikarya</taxon>
        <taxon>Ascomycota</taxon>
        <taxon>Pezizomycotina</taxon>
        <taxon>Dothideomycetes</taxon>
        <taxon>Pleosporomycetidae</taxon>
        <taxon>Pleosporales</taxon>
        <taxon>Pleosporineae</taxon>
        <taxon>Pleosporaceae</taxon>
        <taxon>Alternaria</taxon>
        <taxon>Alternaria sect. Alternaria</taxon>
        <taxon>Alternaria alternata complex</taxon>
    </lineage>
</organism>
<evidence type="ECO:0000313" key="4">
    <source>
        <dbReference type="Proteomes" id="UP000077248"/>
    </source>
</evidence>
<name>A0A177DYF8_ALTAL</name>
<feature type="region of interest" description="Disordered" evidence="1">
    <location>
        <begin position="193"/>
        <end position="233"/>
    </location>
</feature>
<feature type="domain" description="Methyltransferase" evidence="2">
    <location>
        <begin position="291"/>
        <end position="390"/>
    </location>
</feature>
<accession>A0A177DYF8</accession>
<dbReference type="Pfam" id="PF13649">
    <property type="entry name" value="Methyltransf_25"/>
    <property type="match status" value="1"/>
</dbReference>
<proteinExistence type="predicted"/>